<evidence type="ECO:0000256" key="1">
    <source>
        <dbReference type="ARBA" id="ARBA00006484"/>
    </source>
</evidence>
<evidence type="ECO:0000313" key="5">
    <source>
        <dbReference type="Proteomes" id="UP000294480"/>
    </source>
</evidence>
<dbReference type="RefSeq" id="WP_246012066.1">
    <property type="nucleotide sequence ID" value="NZ_SNZE01000011.1"/>
</dbReference>
<accession>A0A4R6Y7D3</accession>
<dbReference type="Proteomes" id="UP000294480">
    <property type="component" value="Unassembled WGS sequence"/>
</dbReference>
<evidence type="ECO:0000256" key="2">
    <source>
        <dbReference type="ARBA" id="ARBA00023002"/>
    </source>
</evidence>
<keyword evidence="2" id="KW-0560">Oxidoreductase</keyword>
<protein>
    <submittedName>
        <fullName evidence="4">NAD(P)-dependent dehydrogenase (Short-subunit alcohol dehydrogenase family)</fullName>
    </submittedName>
</protein>
<dbReference type="GO" id="GO:0016491">
    <property type="term" value="F:oxidoreductase activity"/>
    <property type="evidence" value="ECO:0007669"/>
    <property type="project" value="UniProtKB-KW"/>
</dbReference>
<sequence length="275" mass="29526">MTPSAFHLKLPTAMPRTALVTGGARRIGRTLCLALAQAGFDVAVHYGQSSDDAHDLVAQLQQLGVRACALQADLQDEHATAHLIQAASQALGTIGVLVNNASVFNYDSLTQDAPLSQAHFEQHWRANTFAPLLLTQQMAQGLDAQQTGVVINILDQKLHNPNPDFISYTLSKAALEHATLLAAQALAPRVRVIGIAPGLSLPSGDQTREDFTRAHNATLLQQGSTPDDVAHAMLYAIHARSMTGTTLLVDGGQHLTPQTRDVMFTHRAHSFTSQI</sequence>
<dbReference type="Gene3D" id="3.40.50.720">
    <property type="entry name" value="NAD(P)-binding Rossmann-like Domain"/>
    <property type="match status" value="1"/>
</dbReference>
<proteinExistence type="inferred from homology"/>
<dbReference type="Pfam" id="PF00106">
    <property type="entry name" value="adh_short"/>
    <property type="match status" value="1"/>
</dbReference>
<evidence type="ECO:0000313" key="4">
    <source>
        <dbReference type="EMBL" id="TDR31242.1"/>
    </source>
</evidence>
<dbReference type="PRINTS" id="PR00081">
    <property type="entry name" value="GDHRDH"/>
</dbReference>
<dbReference type="NCBIfam" id="NF006597">
    <property type="entry name" value="PRK09134.1"/>
    <property type="match status" value="1"/>
</dbReference>
<reference evidence="4 5" key="1">
    <citation type="submission" date="2019-03" db="EMBL/GenBank/DDBJ databases">
        <title>Genomic Encyclopedia of Type Strains, Phase IV (KMG-IV): sequencing the most valuable type-strain genomes for metagenomic binning, comparative biology and taxonomic classification.</title>
        <authorList>
            <person name="Goeker M."/>
        </authorList>
    </citation>
    <scope>NUCLEOTIDE SEQUENCE [LARGE SCALE GENOMIC DNA]</scope>
    <source>
        <strain evidence="4 5">DSM 102852</strain>
    </source>
</reference>
<dbReference type="EMBL" id="SNZE01000011">
    <property type="protein sequence ID" value="TDR31242.1"/>
    <property type="molecule type" value="Genomic_DNA"/>
</dbReference>
<gene>
    <name evidence="4" type="ORF">DFR44_1115</name>
</gene>
<dbReference type="PRINTS" id="PR00080">
    <property type="entry name" value="SDRFAMILY"/>
</dbReference>
<dbReference type="PANTHER" id="PTHR43639:SF1">
    <property type="entry name" value="SHORT-CHAIN DEHYDROGENASE_REDUCTASE FAMILY PROTEIN"/>
    <property type="match status" value="1"/>
</dbReference>
<dbReference type="AlphaFoldDB" id="A0A4R6Y7D3"/>
<dbReference type="InterPro" id="IPR036291">
    <property type="entry name" value="NAD(P)-bd_dom_sf"/>
</dbReference>
<keyword evidence="5" id="KW-1185">Reference proteome</keyword>
<organism evidence="4 5">
    <name type="scientific">Hydromonas duriensis</name>
    <dbReference type="NCBI Taxonomy" id="1527608"/>
    <lineage>
        <taxon>Bacteria</taxon>
        <taxon>Pseudomonadati</taxon>
        <taxon>Pseudomonadota</taxon>
        <taxon>Betaproteobacteria</taxon>
        <taxon>Burkholderiales</taxon>
        <taxon>Burkholderiaceae</taxon>
        <taxon>Hydromonas</taxon>
    </lineage>
</organism>
<dbReference type="InterPro" id="IPR002347">
    <property type="entry name" value="SDR_fam"/>
</dbReference>
<evidence type="ECO:0000256" key="3">
    <source>
        <dbReference type="RuleBase" id="RU000363"/>
    </source>
</evidence>
<comment type="caution">
    <text evidence="4">The sequence shown here is derived from an EMBL/GenBank/DDBJ whole genome shotgun (WGS) entry which is preliminary data.</text>
</comment>
<name>A0A4R6Y7D3_9BURK</name>
<dbReference type="PANTHER" id="PTHR43639">
    <property type="entry name" value="OXIDOREDUCTASE, SHORT-CHAIN DEHYDROGENASE/REDUCTASE FAMILY (AFU_ORTHOLOGUE AFUA_5G02870)"/>
    <property type="match status" value="1"/>
</dbReference>
<dbReference type="SUPFAM" id="SSF51735">
    <property type="entry name" value="NAD(P)-binding Rossmann-fold domains"/>
    <property type="match status" value="1"/>
</dbReference>
<comment type="similarity">
    <text evidence="1 3">Belongs to the short-chain dehydrogenases/reductases (SDR) family.</text>
</comment>